<sequence length="300" mass="32410">MEREAAVLPGWVGLAAGVLALTGCGALAWWTGVLPEDATRLPGLPFRPHRDLTPGTVALLTAGVLLTLFAFGGLVRGRVGYASVLTLFGDYRGTVRRTGLLWVNPLMLRRRLDVRLRHWRSEPLPAVDANGTALRAVVLVVWRIGDTVRSALTVADHERYLREQVEAALARVLSRLPADVFHGGSPTLRDADAVGEAMTRTVAAECDPAGIEVFSVQPVRIDYAPEIATAMRRRRIAAIDAQHRDVVLGSVVDAVDDMVRRLAERGLLPPDDTDRGDLVKDLAVAFYTGHALPAGAERGA</sequence>
<evidence type="ECO:0000313" key="4">
    <source>
        <dbReference type="Proteomes" id="UP001056383"/>
    </source>
</evidence>
<feature type="transmembrane region" description="Helical" evidence="1">
    <location>
        <begin position="52"/>
        <end position="75"/>
    </location>
</feature>
<accession>A0ABY4TB92</accession>
<keyword evidence="1" id="KW-1133">Transmembrane helix</keyword>
<keyword evidence="4" id="KW-1185">Reference proteome</keyword>
<reference evidence="3" key="1">
    <citation type="submission" date="2022-04" db="EMBL/GenBank/DDBJ databases">
        <title>Systematic whole-genome sequencing reveals an unexpected diversity among actinomycetoma pathogens and provides insights into their antibacterial susceptibilities.</title>
        <authorList>
            <person name="Watson A.K."/>
            <person name="Kepplinger B."/>
            <person name="Bakhiet S.M."/>
            <person name="Mhmoud N.A."/>
            <person name="Chapman J."/>
            <person name="Allenby N."/>
            <person name="Mickiewicz K."/>
            <person name="Goodfellow M."/>
            <person name="Fahal A.H."/>
            <person name="Errington J."/>
        </authorList>
    </citation>
    <scope>NUCLEOTIDE SEQUENCE</scope>
    <source>
        <strain evidence="3">SD 504</strain>
    </source>
</reference>
<dbReference type="Pfam" id="PF01145">
    <property type="entry name" value="Band_7"/>
    <property type="match status" value="1"/>
</dbReference>
<dbReference type="PROSITE" id="PS51257">
    <property type="entry name" value="PROKAR_LIPOPROTEIN"/>
    <property type="match status" value="1"/>
</dbReference>
<gene>
    <name evidence="3" type="ORF">MW084_10035</name>
</gene>
<proteinExistence type="predicted"/>
<dbReference type="PANTHER" id="PTHR43446">
    <property type="entry name" value="MEMBRANE PROTEIN-RELATED"/>
    <property type="match status" value="1"/>
</dbReference>
<evidence type="ECO:0000259" key="2">
    <source>
        <dbReference type="SMART" id="SM00244"/>
    </source>
</evidence>
<dbReference type="SMART" id="SM00244">
    <property type="entry name" value="PHB"/>
    <property type="match status" value="1"/>
</dbReference>
<feature type="transmembrane region" description="Helical" evidence="1">
    <location>
        <begin position="12"/>
        <end position="32"/>
    </location>
</feature>
<evidence type="ECO:0000313" key="3">
    <source>
        <dbReference type="EMBL" id="URN16233.1"/>
    </source>
</evidence>
<feature type="domain" description="Band 7" evidence="2">
    <location>
        <begin position="72"/>
        <end position="235"/>
    </location>
</feature>
<dbReference type="Gene3D" id="3.30.479.30">
    <property type="entry name" value="Band 7 domain"/>
    <property type="match status" value="1"/>
</dbReference>
<name>A0ABY4TB92_9ACTN</name>
<protein>
    <submittedName>
        <fullName evidence="3">SPFH domain-containing protein</fullName>
    </submittedName>
</protein>
<keyword evidence="1" id="KW-0472">Membrane</keyword>
<evidence type="ECO:0000256" key="1">
    <source>
        <dbReference type="SAM" id="Phobius"/>
    </source>
</evidence>
<dbReference type="RefSeq" id="WP_275563553.1">
    <property type="nucleotide sequence ID" value="NZ_CP095474.1"/>
</dbReference>
<dbReference type="EMBL" id="CP095474">
    <property type="protein sequence ID" value="URN16233.1"/>
    <property type="molecule type" value="Genomic_DNA"/>
</dbReference>
<dbReference type="InterPro" id="IPR001107">
    <property type="entry name" value="Band_7"/>
</dbReference>
<dbReference type="SUPFAM" id="SSF117892">
    <property type="entry name" value="Band 7/SPFH domain"/>
    <property type="match status" value="1"/>
</dbReference>
<dbReference type="PANTHER" id="PTHR43446:SF1">
    <property type="entry name" value="BAND 7 DOMAIN-CONTAINING PROTEIN"/>
    <property type="match status" value="1"/>
</dbReference>
<keyword evidence="1" id="KW-0812">Transmembrane</keyword>
<organism evidence="3 4">
    <name type="scientific">Streptomyces sudanensis</name>
    <dbReference type="NCBI Taxonomy" id="436397"/>
    <lineage>
        <taxon>Bacteria</taxon>
        <taxon>Bacillati</taxon>
        <taxon>Actinomycetota</taxon>
        <taxon>Actinomycetes</taxon>
        <taxon>Kitasatosporales</taxon>
        <taxon>Streptomycetaceae</taxon>
        <taxon>Streptomyces</taxon>
    </lineage>
</organism>
<dbReference type="Proteomes" id="UP001056383">
    <property type="component" value="Chromosome"/>
</dbReference>
<dbReference type="InterPro" id="IPR036013">
    <property type="entry name" value="Band_7/SPFH_dom_sf"/>
</dbReference>